<evidence type="ECO:0000313" key="3">
    <source>
        <dbReference type="Proteomes" id="UP000326837"/>
    </source>
</evidence>
<dbReference type="InterPro" id="IPR011051">
    <property type="entry name" value="RmlC_Cupin_sf"/>
</dbReference>
<dbReference type="InterPro" id="IPR014710">
    <property type="entry name" value="RmlC-like_jellyroll"/>
</dbReference>
<gene>
    <name evidence="2" type="ORF">PLANPX_0862</name>
</gene>
<name>A0A5K7X400_9BACT</name>
<proteinExistence type="predicted"/>
<organism evidence="2 3">
    <name type="scientific">Lacipirellula parvula</name>
    <dbReference type="NCBI Taxonomy" id="2650471"/>
    <lineage>
        <taxon>Bacteria</taxon>
        <taxon>Pseudomonadati</taxon>
        <taxon>Planctomycetota</taxon>
        <taxon>Planctomycetia</taxon>
        <taxon>Pirellulales</taxon>
        <taxon>Lacipirellulaceae</taxon>
        <taxon>Lacipirellula</taxon>
    </lineage>
</organism>
<evidence type="ECO:0000313" key="2">
    <source>
        <dbReference type="EMBL" id="BBO31250.1"/>
    </source>
</evidence>
<keyword evidence="3" id="KW-1185">Reference proteome</keyword>
<dbReference type="AlphaFoldDB" id="A0A5K7X400"/>
<dbReference type="Pfam" id="PF07883">
    <property type="entry name" value="Cupin_2"/>
    <property type="match status" value="1"/>
</dbReference>
<sequence length="166" mass="18861">MPEIPDSLQIPPQERRAALDECYQHISEWKVAMPPAVPLVLDFGLGDFDRFGLYEFWIANEMEAGYCGKYMFVKDGQMCPRHCHRIKHETFFVMKGALRVTMDNEEFVLKEGETLAIAPNQVHSFEGIGPTLMLELSMPCDPSDNVFEQPEAMAWLHRNIGVPASA</sequence>
<reference evidence="3" key="1">
    <citation type="submission" date="2019-10" db="EMBL/GenBank/DDBJ databases">
        <title>Lacipirellula parvula gen. nov., sp. nov., representing a lineage of planctomycetes widespread in freshwater anoxic habitats, and description of the family Lacipirellulaceae.</title>
        <authorList>
            <person name="Dedysh S.N."/>
            <person name="Kulichevskaya I.S."/>
            <person name="Beletsky A.V."/>
            <person name="Rakitin A.L."/>
            <person name="Mardanov A.V."/>
            <person name="Ivanova A.A."/>
            <person name="Saltykova V.X."/>
            <person name="Rijpstra W.I.C."/>
            <person name="Sinninghe Damste J.S."/>
            <person name="Ravin N.V."/>
        </authorList>
    </citation>
    <scope>NUCLEOTIDE SEQUENCE [LARGE SCALE GENOMIC DNA]</scope>
    <source>
        <strain evidence="3">PX69</strain>
    </source>
</reference>
<dbReference type="Gene3D" id="2.60.120.10">
    <property type="entry name" value="Jelly Rolls"/>
    <property type="match status" value="2"/>
</dbReference>
<feature type="domain" description="Cupin type-2" evidence="1">
    <location>
        <begin position="71"/>
        <end position="133"/>
    </location>
</feature>
<dbReference type="Proteomes" id="UP000326837">
    <property type="component" value="Chromosome"/>
</dbReference>
<evidence type="ECO:0000259" key="1">
    <source>
        <dbReference type="Pfam" id="PF07883"/>
    </source>
</evidence>
<protein>
    <recommendedName>
        <fullName evidence="1">Cupin type-2 domain-containing protein</fullName>
    </recommendedName>
</protein>
<dbReference type="EMBL" id="AP021861">
    <property type="protein sequence ID" value="BBO31250.1"/>
    <property type="molecule type" value="Genomic_DNA"/>
</dbReference>
<dbReference type="RefSeq" id="WP_152097422.1">
    <property type="nucleotide sequence ID" value="NZ_AP021861.1"/>
</dbReference>
<accession>A0A5K7X400</accession>
<dbReference type="KEGG" id="lpav:PLANPX_0862"/>
<dbReference type="SUPFAM" id="SSF51182">
    <property type="entry name" value="RmlC-like cupins"/>
    <property type="match status" value="1"/>
</dbReference>
<dbReference type="InterPro" id="IPR013096">
    <property type="entry name" value="Cupin_2"/>
</dbReference>